<evidence type="ECO:0000256" key="3">
    <source>
        <dbReference type="SAM" id="Phobius"/>
    </source>
</evidence>
<evidence type="ECO:0000313" key="5">
    <source>
        <dbReference type="Proteomes" id="UP001054252"/>
    </source>
</evidence>
<protein>
    <recommendedName>
        <fullName evidence="6">Protein kinase domain-containing protein</fullName>
    </recommendedName>
</protein>
<keyword evidence="3" id="KW-0472">Membrane</keyword>
<keyword evidence="3" id="KW-1133">Transmembrane helix</keyword>
<dbReference type="Proteomes" id="UP001054252">
    <property type="component" value="Unassembled WGS sequence"/>
</dbReference>
<evidence type="ECO:0000256" key="1">
    <source>
        <dbReference type="ARBA" id="ARBA00022741"/>
    </source>
</evidence>
<accession>A0AAV5M190</accession>
<evidence type="ECO:0000256" key="2">
    <source>
        <dbReference type="ARBA" id="ARBA00022840"/>
    </source>
</evidence>
<evidence type="ECO:0000313" key="4">
    <source>
        <dbReference type="EMBL" id="GKV43260.1"/>
    </source>
</evidence>
<comment type="caution">
    <text evidence="4">The sequence shown here is derived from an EMBL/GenBank/DDBJ whole genome shotgun (WGS) entry which is preliminary data.</text>
</comment>
<keyword evidence="5" id="KW-1185">Reference proteome</keyword>
<organism evidence="4 5">
    <name type="scientific">Rubroshorea leprosula</name>
    <dbReference type="NCBI Taxonomy" id="152421"/>
    <lineage>
        <taxon>Eukaryota</taxon>
        <taxon>Viridiplantae</taxon>
        <taxon>Streptophyta</taxon>
        <taxon>Embryophyta</taxon>
        <taxon>Tracheophyta</taxon>
        <taxon>Spermatophyta</taxon>
        <taxon>Magnoliopsida</taxon>
        <taxon>eudicotyledons</taxon>
        <taxon>Gunneridae</taxon>
        <taxon>Pentapetalae</taxon>
        <taxon>rosids</taxon>
        <taxon>malvids</taxon>
        <taxon>Malvales</taxon>
        <taxon>Dipterocarpaceae</taxon>
        <taxon>Rubroshorea</taxon>
    </lineage>
</organism>
<dbReference type="GO" id="GO:0005524">
    <property type="term" value="F:ATP binding"/>
    <property type="evidence" value="ECO:0007669"/>
    <property type="project" value="UniProtKB-KW"/>
</dbReference>
<dbReference type="EMBL" id="BPVZ01000167">
    <property type="protein sequence ID" value="GKV43260.1"/>
    <property type="molecule type" value="Genomic_DNA"/>
</dbReference>
<name>A0AAV5M190_9ROSI</name>
<gene>
    <name evidence="4" type="ORF">SLEP1_g50574</name>
</gene>
<dbReference type="AlphaFoldDB" id="A0AAV5M190"/>
<sequence length="137" mass="14973">MTILSRAVSKSRCLINHNLSTGIGCGVGVVLIASTVFILYQRQKKALKYARSYSFSQGNSLPPQTDSEMGVFPGVHHFSYNELERATNKFDSTSELGDGGLGTVYYGKLQDGRLVAVKRLYENNTKELSNSGMKLGS</sequence>
<dbReference type="PANTHER" id="PTHR46008">
    <property type="entry name" value="LEAF RUST 10 DISEASE-RESISTANCE LOCUS RECEPTOR-LIKE PROTEIN KINASE-LIKE 1.4"/>
    <property type="match status" value="1"/>
</dbReference>
<dbReference type="Gene3D" id="3.30.200.20">
    <property type="entry name" value="Phosphorylase Kinase, domain 1"/>
    <property type="match status" value="1"/>
</dbReference>
<dbReference type="SUPFAM" id="SSF56112">
    <property type="entry name" value="Protein kinase-like (PK-like)"/>
    <property type="match status" value="1"/>
</dbReference>
<keyword evidence="2" id="KW-0067">ATP-binding</keyword>
<keyword evidence="1" id="KW-0547">Nucleotide-binding</keyword>
<feature type="transmembrane region" description="Helical" evidence="3">
    <location>
        <begin position="20"/>
        <end position="40"/>
    </location>
</feature>
<dbReference type="GO" id="GO:0016301">
    <property type="term" value="F:kinase activity"/>
    <property type="evidence" value="ECO:0007669"/>
    <property type="project" value="TreeGrafter"/>
</dbReference>
<reference evidence="4 5" key="1">
    <citation type="journal article" date="2021" name="Commun. Biol.">
        <title>The genome of Shorea leprosula (Dipterocarpaceae) highlights the ecological relevance of drought in aseasonal tropical rainforests.</title>
        <authorList>
            <person name="Ng K.K.S."/>
            <person name="Kobayashi M.J."/>
            <person name="Fawcett J.A."/>
            <person name="Hatakeyama M."/>
            <person name="Paape T."/>
            <person name="Ng C.H."/>
            <person name="Ang C.C."/>
            <person name="Tnah L.H."/>
            <person name="Lee C.T."/>
            <person name="Nishiyama T."/>
            <person name="Sese J."/>
            <person name="O'Brien M.J."/>
            <person name="Copetti D."/>
            <person name="Mohd Noor M.I."/>
            <person name="Ong R.C."/>
            <person name="Putra M."/>
            <person name="Sireger I.Z."/>
            <person name="Indrioko S."/>
            <person name="Kosugi Y."/>
            <person name="Izuno A."/>
            <person name="Isagi Y."/>
            <person name="Lee S.L."/>
            <person name="Shimizu K.K."/>
        </authorList>
    </citation>
    <scope>NUCLEOTIDE SEQUENCE [LARGE SCALE GENOMIC DNA]</scope>
    <source>
        <strain evidence="4">214</strain>
    </source>
</reference>
<proteinExistence type="predicted"/>
<dbReference type="PANTHER" id="PTHR46008:SF20">
    <property type="entry name" value="PROTEIN KINASE DOMAIN-CONTAINING PROTEIN"/>
    <property type="match status" value="1"/>
</dbReference>
<keyword evidence="3" id="KW-0812">Transmembrane</keyword>
<evidence type="ECO:0008006" key="6">
    <source>
        <dbReference type="Google" id="ProtNLM"/>
    </source>
</evidence>
<dbReference type="InterPro" id="IPR011009">
    <property type="entry name" value="Kinase-like_dom_sf"/>
</dbReference>
<dbReference type="PROSITE" id="PS51257">
    <property type="entry name" value="PROKAR_LIPOPROTEIN"/>
    <property type="match status" value="1"/>
</dbReference>